<dbReference type="Gene3D" id="1.10.10.10">
    <property type="entry name" value="Winged helix-like DNA-binding domain superfamily/Winged helix DNA-binding domain"/>
    <property type="match status" value="1"/>
</dbReference>
<name>A0A164PKT9_BACCE</name>
<dbReference type="Pfam" id="PF01047">
    <property type="entry name" value="MarR"/>
    <property type="match status" value="1"/>
</dbReference>
<dbReference type="GO" id="GO:0003700">
    <property type="term" value="F:DNA-binding transcription factor activity"/>
    <property type="evidence" value="ECO:0007669"/>
    <property type="project" value="InterPro"/>
</dbReference>
<dbReference type="AlphaFoldDB" id="A0A164PKT9"/>
<proteinExistence type="predicted"/>
<feature type="domain" description="HTH marR-type" evidence="2">
    <location>
        <begin position="47"/>
        <end position="181"/>
    </location>
</feature>
<dbReference type="InterPro" id="IPR039422">
    <property type="entry name" value="MarR/SlyA-like"/>
</dbReference>
<keyword evidence="1" id="KW-0238">DNA-binding</keyword>
<comment type="caution">
    <text evidence="3">The sequence shown here is derived from an EMBL/GenBank/DDBJ whole genome shotgun (WGS) entry which is preliminary data.</text>
</comment>
<dbReference type="PANTHER" id="PTHR33164:SF67">
    <property type="entry name" value="TRANSCRIPTIONAL REGULATOR, MARR FAMILY"/>
    <property type="match status" value="1"/>
</dbReference>
<dbReference type="FunFam" id="1.10.10.10:FF:000303">
    <property type="entry name" value="MarR family transcriptional regulator"/>
    <property type="match status" value="1"/>
</dbReference>
<organism evidence="3 4">
    <name type="scientific">Bacillus cereus</name>
    <dbReference type="NCBI Taxonomy" id="1396"/>
    <lineage>
        <taxon>Bacteria</taxon>
        <taxon>Bacillati</taxon>
        <taxon>Bacillota</taxon>
        <taxon>Bacilli</taxon>
        <taxon>Bacillales</taxon>
        <taxon>Bacillaceae</taxon>
        <taxon>Bacillus</taxon>
        <taxon>Bacillus cereus group</taxon>
    </lineage>
</organism>
<evidence type="ECO:0000313" key="4">
    <source>
        <dbReference type="Proteomes" id="UP000076482"/>
    </source>
</evidence>
<dbReference type="GO" id="GO:0003677">
    <property type="term" value="F:DNA binding"/>
    <property type="evidence" value="ECO:0007669"/>
    <property type="project" value="UniProtKB-KW"/>
</dbReference>
<dbReference type="InterPro" id="IPR036388">
    <property type="entry name" value="WH-like_DNA-bd_sf"/>
</dbReference>
<evidence type="ECO:0000256" key="1">
    <source>
        <dbReference type="ARBA" id="ARBA00023125"/>
    </source>
</evidence>
<dbReference type="InterPro" id="IPR000835">
    <property type="entry name" value="HTH_MarR-typ"/>
</dbReference>
<dbReference type="SMART" id="SM00347">
    <property type="entry name" value="HTH_MARR"/>
    <property type="match status" value="1"/>
</dbReference>
<dbReference type="PROSITE" id="PS50995">
    <property type="entry name" value="HTH_MARR_2"/>
    <property type="match status" value="1"/>
</dbReference>
<dbReference type="InterPro" id="IPR036390">
    <property type="entry name" value="WH_DNA-bd_sf"/>
</dbReference>
<gene>
    <name evidence="3" type="ORF">B4088_2302</name>
</gene>
<dbReference type="SUPFAM" id="SSF46785">
    <property type="entry name" value="Winged helix' DNA-binding domain"/>
    <property type="match status" value="1"/>
</dbReference>
<accession>A0A164PKT9</accession>
<evidence type="ECO:0000313" key="3">
    <source>
        <dbReference type="EMBL" id="KZD67091.1"/>
    </source>
</evidence>
<dbReference type="Proteomes" id="UP000076482">
    <property type="component" value="Unassembled WGS sequence"/>
</dbReference>
<sequence length="181" mass="21671">MNKKEICMKKLHKWECYRKKAYTTRVFIDYNMCKYDKKGTRLVNEKRETLILELSGSFRKMIRLLQNDINTRFAEHMPYNEFSVLRALFLNSPQMASQIASEVNVTSSHITAVTDRLVRKGFVERKRSNSDRRIVYLEITEHGREVTEKLEAVRKEYYKDRFKGWSDQEIEMVLELFGRVL</sequence>
<evidence type="ECO:0000259" key="2">
    <source>
        <dbReference type="PROSITE" id="PS50995"/>
    </source>
</evidence>
<dbReference type="EMBL" id="LJKE01000041">
    <property type="protein sequence ID" value="KZD67091.1"/>
    <property type="molecule type" value="Genomic_DNA"/>
</dbReference>
<dbReference type="PATRIC" id="fig|1396.535.peg.3298"/>
<dbReference type="GO" id="GO:0006950">
    <property type="term" value="P:response to stress"/>
    <property type="evidence" value="ECO:0007669"/>
    <property type="project" value="TreeGrafter"/>
</dbReference>
<dbReference type="PRINTS" id="PR00598">
    <property type="entry name" value="HTHMARR"/>
</dbReference>
<reference evidence="3 4" key="1">
    <citation type="submission" date="2015-09" db="EMBL/GenBank/DDBJ databases">
        <title>Bacillus cereus food isolates.</title>
        <authorList>
            <person name="Boekhorst J."/>
        </authorList>
    </citation>
    <scope>NUCLEOTIDE SEQUENCE [LARGE SCALE GENOMIC DNA]</scope>
    <source>
        <strain evidence="3 4">B4088</strain>
    </source>
</reference>
<protein>
    <submittedName>
        <fullName evidence="3">Transcriptional regulator MarR family</fullName>
    </submittedName>
</protein>
<dbReference type="PANTHER" id="PTHR33164">
    <property type="entry name" value="TRANSCRIPTIONAL REGULATOR, MARR FAMILY"/>
    <property type="match status" value="1"/>
</dbReference>